<dbReference type="Gene3D" id="3.40.50.300">
    <property type="entry name" value="P-loop containing nucleotide triphosphate hydrolases"/>
    <property type="match status" value="1"/>
</dbReference>
<comment type="caution">
    <text evidence="1">The sequence shown here is derived from an EMBL/GenBank/DDBJ whole genome shotgun (WGS) entry which is preliminary data.</text>
</comment>
<organism evidence="1 2">
    <name type="scientific">Streptomyces ruber</name>
    <dbReference type="NCBI Taxonomy" id="83378"/>
    <lineage>
        <taxon>Bacteria</taxon>
        <taxon>Bacillati</taxon>
        <taxon>Actinomycetota</taxon>
        <taxon>Actinomycetes</taxon>
        <taxon>Kitasatosporales</taxon>
        <taxon>Streptomycetaceae</taxon>
        <taxon>Streptomyces</taxon>
    </lineage>
</organism>
<reference evidence="1" key="1">
    <citation type="journal article" date="2014" name="Int. J. Syst. Evol. Microbiol.">
        <title>Complete genome sequence of Corynebacterium casei LMG S-19264T (=DSM 44701T), isolated from a smear-ripened cheese.</title>
        <authorList>
            <consortium name="US DOE Joint Genome Institute (JGI-PGF)"/>
            <person name="Walter F."/>
            <person name="Albersmeier A."/>
            <person name="Kalinowski J."/>
            <person name="Ruckert C."/>
        </authorList>
    </citation>
    <scope>NUCLEOTIDE SEQUENCE</scope>
    <source>
        <strain evidence="1">JCM 3131</strain>
    </source>
</reference>
<proteinExistence type="predicted"/>
<dbReference type="InterPro" id="IPR027417">
    <property type="entry name" value="P-loop_NTPase"/>
</dbReference>
<accession>A0A918EUE3</accession>
<keyword evidence="2" id="KW-1185">Reference proteome</keyword>
<sequence length="76" mass="8373">MSTASTDDTAWADASTAASLMASLRRLWGHLHRQPLQPSATLNADYLQEQVHELLGALPGRWLLVLDDAFADTVKR</sequence>
<evidence type="ECO:0000313" key="2">
    <source>
        <dbReference type="Proteomes" id="UP000620156"/>
    </source>
</evidence>
<dbReference type="AlphaFoldDB" id="A0A918EUE3"/>
<dbReference type="EMBL" id="BMQK01000012">
    <property type="protein sequence ID" value="GGQ73131.1"/>
    <property type="molecule type" value="Genomic_DNA"/>
</dbReference>
<name>A0A918EUE3_9ACTN</name>
<gene>
    <name evidence="1" type="ORF">GCM10010145_48580</name>
</gene>
<dbReference type="Proteomes" id="UP000620156">
    <property type="component" value="Unassembled WGS sequence"/>
</dbReference>
<protein>
    <submittedName>
        <fullName evidence="1">Uncharacterized protein</fullName>
    </submittedName>
</protein>
<evidence type="ECO:0000313" key="1">
    <source>
        <dbReference type="EMBL" id="GGQ73131.1"/>
    </source>
</evidence>
<reference evidence="1" key="2">
    <citation type="submission" date="2020-09" db="EMBL/GenBank/DDBJ databases">
        <authorList>
            <person name="Sun Q."/>
            <person name="Ohkuma M."/>
        </authorList>
    </citation>
    <scope>NUCLEOTIDE SEQUENCE</scope>
    <source>
        <strain evidence="1">JCM 3131</strain>
    </source>
</reference>